<sequence length="264" mass="30316">MKRIFSLLLISLSFSGFSSNAALRIPPSPKSPSVRADPQPEAKPTKQKTLADNIVDNMSGTVALTSNYMFRGLTQTENLPAIQGGFTYTSPWNFYAALWASNNKFLDTDINLEVDPGIGFYKEITDDFNVDLSFYRYYFPSDRMWNYNEWLGQVNFKFLQSNLGYTNNIYNLKRTGFYIDGGINYTFPSHYLAGIENINALFGRYTLPEDFPDEAGISYNTYYIALSKTFKNYNFAVQYSNTTERDFYSWYGGEHFFCTLTATF</sequence>
<keyword evidence="5" id="KW-1185">Reference proteome</keyword>
<feature type="chain" id="PRO_5016862014" evidence="2">
    <location>
        <begin position="22"/>
        <end position="264"/>
    </location>
</feature>
<evidence type="ECO:0000313" key="3">
    <source>
        <dbReference type="EMBL" id="KTC73056.1"/>
    </source>
</evidence>
<name>A0A378IAV4_9GAMM</name>
<dbReference type="Pfam" id="PF09694">
    <property type="entry name" value="Gcw_chp"/>
    <property type="match status" value="1"/>
</dbReference>
<protein>
    <submittedName>
        <fullName evidence="4">Bacterial protein of uncharacterized function (Gcw_chp)</fullName>
    </submittedName>
</protein>
<dbReference type="NCBIfam" id="TIGR02001">
    <property type="entry name" value="gcw_chp"/>
    <property type="match status" value="1"/>
</dbReference>
<reference evidence="3 5" key="1">
    <citation type="submission" date="2015-11" db="EMBL/GenBank/DDBJ databases">
        <title>Genomic analysis of 38 Legionella species identifies large and diverse effector repertoires.</title>
        <authorList>
            <person name="Burstein D."/>
            <person name="Amaro F."/>
            <person name="Zusman T."/>
            <person name="Lifshitz Z."/>
            <person name="Cohen O."/>
            <person name="Gilbert J.A."/>
            <person name="Pupko T."/>
            <person name="Shuman H.A."/>
            <person name="Segal G."/>
        </authorList>
    </citation>
    <scope>NUCLEOTIDE SEQUENCE [LARGE SCALE GENOMIC DNA]</scope>
    <source>
        <strain evidence="3 5">CDC#1407-AL-14</strain>
    </source>
</reference>
<organism evidence="4 6">
    <name type="scientific">Legionella birminghamensis</name>
    <dbReference type="NCBI Taxonomy" id="28083"/>
    <lineage>
        <taxon>Bacteria</taxon>
        <taxon>Pseudomonadati</taxon>
        <taxon>Pseudomonadota</taxon>
        <taxon>Gammaproteobacteria</taxon>
        <taxon>Legionellales</taxon>
        <taxon>Legionellaceae</taxon>
        <taxon>Legionella</taxon>
    </lineage>
</organism>
<evidence type="ECO:0000313" key="6">
    <source>
        <dbReference type="Proteomes" id="UP000255066"/>
    </source>
</evidence>
<dbReference type="EMBL" id="UGNW01000001">
    <property type="protein sequence ID" value="STX32367.1"/>
    <property type="molecule type" value="Genomic_DNA"/>
</dbReference>
<evidence type="ECO:0000313" key="5">
    <source>
        <dbReference type="Proteomes" id="UP000054735"/>
    </source>
</evidence>
<gene>
    <name evidence="3" type="ORF">Lbir_1108</name>
    <name evidence="4" type="ORF">NCTC12437_02152</name>
</gene>
<dbReference type="STRING" id="28083.Lbir_1108"/>
<dbReference type="AlphaFoldDB" id="A0A378IAV4"/>
<reference evidence="4 6" key="2">
    <citation type="submission" date="2018-06" db="EMBL/GenBank/DDBJ databases">
        <authorList>
            <consortium name="Pathogen Informatics"/>
            <person name="Doyle S."/>
        </authorList>
    </citation>
    <scope>NUCLEOTIDE SEQUENCE [LARGE SCALE GENOMIC DNA]</scope>
    <source>
        <strain evidence="4 6">NCTC12437</strain>
    </source>
</reference>
<evidence type="ECO:0000256" key="2">
    <source>
        <dbReference type="SAM" id="SignalP"/>
    </source>
</evidence>
<dbReference type="OrthoDB" id="9793561at2"/>
<accession>A0A378IAV4</accession>
<dbReference type="Proteomes" id="UP000054735">
    <property type="component" value="Unassembled WGS sequence"/>
</dbReference>
<feature type="signal peptide" evidence="2">
    <location>
        <begin position="1"/>
        <end position="21"/>
    </location>
</feature>
<proteinExistence type="predicted"/>
<keyword evidence="2" id="KW-0732">Signal</keyword>
<dbReference type="EMBL" id="LNXT01000014">
    <property type="protein sequence ID" value="KTC73056.1"/>
    <property type="molecule type" value="Genomic_DNA"/>
</dbReference>
<dbReference type="Proteomes" id="UP000255066">
    <property type="component" value="Unassembled WGS sequence"/>
</dbReference>
<dbReference type="RefSeq" id="WP_058523200.1">
    <property type="nucleotide sequence ID" value="NZ_CAAAHV010000008.1"/>
</dbReference>
<feature type="region of interest" description="Disordered" evidence="1">
    <location>
        <begin position="25"/>
        <end position="47"/>
    </location>
</feature>
<evidence type="ECO:0000313" key="4">
    <source>
        <dbReference type="EMBL" id="STX32367.1"/>
    </source>
</evidence>
<dbReference type="InterPro" id="IPR010239">
    <property type="entry name" value="CHP02001"/>
</dbReference>
<evidence type="ECO:0000256" key="1">
    <source>
        <dbReference type="SAM" id="MobiDB-lite"/>
    </source>
</evidence>